<protein>
    <submittedName>
        <fullName evidence="1">Uncharacterized protein</fullName>
    </submittedName>
</protein>
<reference evidence="1" key="1">
    <citation type="submission" date="2023-04" db="EMBL/GenBank/DDBJ databases">
        <title>Draft Genome sequencing of Naganishia species isolated from polar environments using Oxford Nanopore Technology.</title>
        <authorList>
            <person name="Leo P."/>
            <person name="Venkateswaran K."/>
        </authorList>
    </citation>
    <scope>NUCLEOTIDE SEQUENCE</scope>
    <source>
        <strain evidence="1">MNA-CCFEE 5423</strain>
    </source>
</reference>
<keyword evidence="2" id="KW-1185">Reference proteome</keyword>
<organism evidence="1 2">
    <name type="scientific">Naganishia friedmannii</name>
    <dbReference type="NCBI Taxonomy" id="89922"/>
    <lineage>
        <taxon>Eukaryota</taxon>
        <taxon>Fungi</taxon>
        <taxon>Dikarya</taxon>
        <taxon>Basidiomycota</taxon>
        <taxon>Agaricomycotina</taxon>
        <taxon>Tremellomycetes</taxon>
        <taxon>Filobasidiales</taxon>
        <taxon>Filobasidiaceae</taxon>
        <taxon>Naganishia</taxon>
    </lineage>
</organism>
<evidence type="ECO:0000313" key="1">
    <source>
        <dbReference type="EMBL" id="KAJ9091914.1"/>
    </source>
</evidence>
<name>A0ACC2UXV9_9TREE</name>
<proteinExistence type="predicted"/>
<evidence type="ECO:0000313" key="2">
    <source>
        <dbReference type="Proteomes" id="UP001227268"/>
    </source>
</evidence>
<gene>
    <name evidence="1" type="ORF">QFC21_007027</name>
</gene>
<accession>A0ACC2UXV9</accession>
<dbReference type="Proteomes" id="UP001227268">
    <property type="component" value="Unassembled WGS sequence"/>
</dbReference>
<comment type="caution">
    <text evidence="1">The sequence shown here is derived from an EMBL/GenBank/DDBJ whole genome shotgun (WGS) entry which is preliminary data.</text>
</comment>
<sequence length="264" mass="30730">MPKSERQRNNLCHNIRRGINPVHQPSRELQVTEFIRKTLINKETDLERFRQGDVGYILELLEVSRKAGKHPTRYRRAGTMTDKFNQTVCDIIVDLFTDTELPYRIEHWNIRGQYKGLGIFATRSTKHGVIIKATQDEQSNAELLWSTTTGKRHDCVFESEWSEDSAAARASGWWWKQHFVNEQKCHTKAERVCLKAQFAIRGRLMFANHKPDASFHFSQLTRHSPRHLTARIIGKVSYRAKDVDKTMKKGQQIWVCYGEGVTFA</sequence>
<dbReference type="EMBL" id="JASBWT010000044">
    <property type="protein sequence ID" value="KAJ9091914.1"/>
    <property type="molecule type" value="Genomic_DNA"/>
</dbReference>